<proteinExistence type="predicted"/>
<dbReference type="Gene3D" id="4.10.280.10">
    <property type="entry name" value="Helix-loop-helix DNA-binding domain"/>
    <property type="match status" value="1"/>
</dbReference>
<dbReference type="InterPro" id="IPR011598">
    <property type="entry name" value="bHLH_dom"/>
</dbReference>
<organism evidence="3 4">
    <name type="scientific">Hydra vulgaris</name>
    <name type="common">Hydra</name>
    <name type="synonym">Hydra attenuata</name>
    <dbReference type="NCBI Taxonomy" id="6087"/>
    <lineage>
        <taxon>Eukaryota</taxon>
        <taxon>Metazoa</taxon>
        <taxon>Cnidaria</taxon>
        <taxon>Hydrozoa</taxon>
        <taxon>Hydroidolina</taxon>
        <taxon>Anthoathecata</taxon>
        <taxon>Aplanulata</taxon>
        <taxon>Hydridae</taxon>
        <taxon>Hydra</taxon>
    </lineage>
</organism>
<keyword evidence="3" id="KW-1185">Reference proteome</keyword>
<dbReference type="PANTHER" id="PTHR19290:SF163">
    <property type="entry name" value="BASIC HELIX-LOOP-HELIX NEURAL TRANSCRIPTION FACTOR TAP"/>
    <property type="match status" value="1"/>
</dbReference>
<dbReference type="InterPro" id="IPR050359">
    <property type="entry name" value="bHLH_transcription_factors"/>
</dbReference>
<gene>
    <name evidence="4" type="primary">LOC124808305</name>
</gene>
<dbReference type="CDD" id="cd11390">
    <property type="entry name" value="bHLH_TS"/>
    <property type="match status" value="1"/>
</dbReference>
<dbReference type="PROSITE" id="PS50888">
    <property type="entry name" value="BHLH"/>
    <property type="match status" value="1"/>
</dbReference>
<dbReference type="GeneID" id="124808305"/>
<dbReference type="SUPFAM" id="SSF47459">
    <property type="entry name" value="HLH, helix-loop-helix DNA-binding domain"/>
    <property type="match status" value="1"/>
</dbReference>
<accession>A0ABM4D007</accession>
<feature type="domain" description="BHLH" evidence="2">
    <location>
        <begin position="76"/>
        <end position="132"/>
    </location>
</feature>
<sequence>MYLVSNNIQTHTFEDFLSERNNAVDEQYLELPYFNPLTDSFETSFFEESFNLERGNKNDIKKIKRERDVSPQTKKYRQMKRNERERARQNRINNAFDVLRKMIPNHLTPCKSGQKLTQIETLRLAKYYIASLKELLDHKEST</sequence>
<evidence type="ECO:0000313" key="3">
    <source>
        <dbReference type="Proteomes" id="UP001652625"/>
    </source>
</evidence>
<reference evidence="4" key="1">
    <citation type="submission" date="2025-08" db="UniProtKB">
        <authorList>
            <consortium name="RefSeq"/>
        </authorList>
    </citation>
    <scope>IDENTIFICATION</scope>
</reference>
<feature type="region of interest" description="Disordered" evidence="1">
    <location>
        <begin position="65"/>
        <end position="88"/>
    </location>
</feature>
<evidence type="ECO:0000313" key="4">
    <source>
        <dbReference type="RefSeq" id="XP_065667563.1"/>
    </source>
</evidence>
<dbReference type="RefSeq" id="XP_065667563.1">
    <property type="nucleotide sequence ID" value="XM_065811491.1"/>
</dbReference>
<dbReference type="InterPro" id="IPR036638">
    <property type="entry name" value="HLH_DNA-bd_sf"/>
</dbReference>
<name>A0ABM4D007_HYDVU</name>
<dbReference type="Pfam" id="PF00010">
    <property type="entry name" value="HLH"/>
    <property type="match status" value="1"/>
</dbReference>
<protein>
    <submittedName>
        <fullName evidence="4">Class A basic helix-loop-helix protein 15</fullName>
    </submittedName>
</protein>
<dbReference type="Proteomes" id="UP001652625">
    <property type="component" value="Chromosome 12"/>
</dbReference>
<dbReference type="SMART" id="SM00353">
    <property type="entry name" value="HLH"/>
    <property type="match status" value="1"/>
</dbReference>
<evidence type="ECO:0000256" key="1">
    <source>
        <dbReference type="SAM" id="MobiDB-lite"/>
    </source>
</evidence>
<evidence type="ECO:0000259" key="2">
    <source>
        <dbReference type="PROSITE" id="PS50888"/>
    </source>
</evidence>
<dbReference type="PANTHER" id="PTHR19290">
    <property type="entry name" value="BASIC HELIX-LOOP-HELIX PROTEIN NEUROGENIN-RELATED"/>
    <property type="match status" value="1"/>
</dbReference>